<evidence type="ECO:0000313" key="2">
    <source>
        <dbReference type="Proteomes" id="UP000297762"/>
    </source>
</evidence>
<organism evidence="1 2">
    <name type="scientific">Leptospira sarikeiensis</name>
    <dbReference type="NCBI Taxonomy" id="2484943"/>
    <lineage>
        <taxon>Bacteria</taxon>
        <taxon>Pseudomonadati</taxon>
        <taxon>Spirochaetota</taxon>
        <taxon>Spirochaetia</taxon>
        <taxon>Leptospirales</taxon>
        <taxon>Leptospiraceae</taxon>
        <taxon>Leptospira</taxon>
    </lineage>
</organism>
<dbReference type="OrthoDB" id="334028at2"/>
<gene>
    <name evidence="1" type="ORF">EHQ64_13335</name>
</gene>
<protein>
    <submittedName>
        <fullName evidence="1">Uncharacterized protein</fullName>
    </submittedName>
</protein>
<dbReference type="AlphaFoldDB" id="A0A4R9K6C5"/>
<sequence length="109" mass="12386">MREFPATLSLHEGFGDPHLDLFLDIDGNSRLITFGTAASNWEPLRKGSKITFQRKNDHRRVYLDLEGEIEEKGRLKILFRGNAKLDLKPDDVSGWTELTASIKDGTLML</sequence>
<comment type="caution">
    <text evidence="1">The sequence shown here is derived from an EMBL/GenBank/DDBJ whole genome shotgun (WGS) entry which is preliminary data.</text>
</comment>
<reference evidence="1" key="1">
    <citation type="journal article" date="2019" name="PLoS Negl. Trop. Dis.">
        <title>Revisiting the worldwide diversity of Leptospira species in the environment.</title>
        <authorList>
            <person name="Vincent A.T."/>
            <person name="Schiettekatte O."/>
            <person name="Bourhy P."/>
            <person name="Veyrier F.J."/>
            <person name="Picardeau M."/>
        </authorList>
    </citation>
    <scope>NUCLEOTIDE SEQUENCE [LARGE SCALE GENOMIC DNA]</scope>
    <source>
        <strain evidence="1">201702455</strain>
    </source>
</reference>
<keyword evidence="2" id="KW-1185">Reference proteome</keyword>
<accession>A0A4R9K6C5</accession>
<dbReference type="Proteomes" id="UP000297762">
    <property type="component" value="Unassembled WGS sequence"/>
</dbReference>
<name>A0A4R9K6C5_9LEPT</name>
<proteinExistence type="predicted"/>
<dbReference type="RefSeq" id="WP_135649980.1">
    <property type="nucleotide sequence ID" value="NZ_RQGF01000028.1"/>
</dbReference>
<evidence type="ECO:0000313" key="1">
    <source>
        <dbReference type="EMBL" id="TGL60791.1"/>
    </source>
</evidence>
<dbReference type="EMBL" id="RQGF01000028">
    <property type="protein sequence ID" value="TGL60791.1"/>
    <property type="molecule type" value="Genomic_DNA"/>
</dbReference>